<proteinExistence type="predicted"/>
<reference evidence="2" key="1">
    <citation type="submission" date="2017-02" db="UniProtKB">
        <authorList>
            <consortium name="WormBaseParasite"/>
        </authorList>
    </citation>
    <scope>IDENTIFICATION</scope>
</reference>
<keyword evidence="1" id="KW-1185">Reference proteome</keyword>
<accession>A0A0N5BFP5</accession>
<sequence>MDHDLDWNKYLKENNYNLSEGRINITDETKTLLLSINEINDFKALKILLNSLENLQNIVIYVENSLPKVILDKYESSDDAKLYLKELFNYISSLKNLTNARISFKKYYTSQVNLNSENIKHLYNSMMGCIISILPSSISKYYFI</sequence>
<dbReference type="WBParaSite" id="SPAL_0000481100.1">
    <property type="protein sequence ID" value="SPAL_0000481100.1"/>
    <property type="gene ID" value="SPAL_0000481100"/>
</dbReference>
<name>A0A0N5BFP5_STREA</name>
<organism evidence="1 2">
    <name type="scientific">Strongyloides papillosus</name>
    <name type="common">Intestinal threadworm</name>
    <dbReference type="NCBI Taxonomy" id="174720"/>
    <lineage>
        <taxon>Eukaryota</taxon>
        <taxon>Metazoa</taxon>
        <taxon>Ecdysozoa</taxon>
        <taxon>Nematoda</taxon>
        <taxon>Chromadorea</taxon>
        <taxon>Rhabditida</taxon>
        <taxon>Tylenchina</taxon>
        <taxon>Panagrolaimomorpha</taxon>
        <taxon>Strongyloidoidea</taxon>
        <taxon>Strongyloididae</taxon>
        <taxon>Strongyloides</taxon>
    </lineage>
</organism>
<evidence type="ECO:0000313" key="2">
    <source>
        <dbReference type="WBParaSite" id="SPAL_0000481100.1"/>
    </source>
</evidence>
<protein>
    <submittedName>
        <fullName evidence="2">Uncharacterized protein</fullName>
    </submittedName>
</protein>
<dbReference type="AlphaFoldDB" id="A0A0N5BFP5"/>
<dbReference type="Proteomes" id="UP000046392">
    <property type="component" value="Unplaced"/>
</dbReference>
<evidence type="ECO:0000313" key="1">
    <source>
        <dbReference type="Proteomes" id="UP000046392"/>
    </source>
</evidence>